<dbReference type="AlphaFoldDB" id="A0AAU9TZ33"/>
<accession>A0AAU9TZ33</accession>
<reference evidence="1" key="1">
    <citation type="submission" date="2022-03" db="EMBL/GenBank/DDBJ databases">
        <authorList>
            <person name="Tunstrom K."/>
        </authorList>
    </citation>
    <scope>NUCLEOTIDE SEQUENCE</scope>
</reference>
<name>A0AAU9TZ33_EUPED</name>
<evidence type="ECO:0000313" key="2">
    <source>
        <dbReference type="Proteomes" id="UP001153954"/>
    </source>
</evidence>
<dbReference type="PANTHER" id="PTHR46114:SF1">
    <property type="entry name" value="ZAD DOMAIN-CONTAINING PROTEIN"/>
    <property type="match status" value="1"/>
</dbReference>
<protein>
    <recommendedName>
        <fullName evidence="3">ZAD domain-containing protein</fullName>
    </recommendedName>
</protein>
<evidence type="ECO:0008006" key="3">
    <source>
        <dbReference type="Google" id="ProtNLM"/>
    </source>
</evidence>
<evidence type="ECO:0000313" key="1">
    <source>
        <dbReference type="EMBL" id="CAH2092431.1"/>
    </source>
</evidence>
<sequence length="561" mass="65139">MSSVRKCVNSPDSFCYICGEYMVIKQQLNITDFVKKVYFAYFGLKLGDQDKVWAPHKVCKRCVEDLRNWFKGKKKAFRYAIPMIWREQKNHSDDCYFCSCNVKGYNSKRKQSISYPNMQSAIRPIPHGTETPVPKAPPTLEEISIFDEDGAVLEPDDNSSFEFKDDSSPKLFSQGELNDLVRDLNLPKNGAELLGSRLKSRNLLLPGVSSSWFRYREKQFTPYFAQEDELVYCTNIEGLMETFKILYDSAHWRIFIDSSKRSLKAVLQHNGGFYASIPVGHSVHLKETYKNLELVLCKLKYKDHGWQVCGDFKILGMLLGQQSGFTKFPCFLCLWDSRDRANHWTKKCWPARELKVGEKNVLHETLVPRHKVLLPPLHIKLGLMKQFVKSLPRDGNCFKYLVSKFPGLSEAKLKEGVFVGPDIRRLMADPQFIATMTDPQRKGWIAFKEVIENFFNNKDPNYKQIVKRMLKAFQALGCLMSLKVHFLHSHLDYFPDNLGDVSEEQGERFHQDIKEMEKRYQGRWNVSMLADYCWTLQRDIPDASQKRKCTKRSLTGKKKCV</sequence>
<dbReference type="PANTHER" id="PTHR46114">
    <property type="entry name" value="APPLE DOMAIN-CONTAINING PROTEIN"/>
    <property type="match status" value="1"/>
</dbReference>
<keyword evidence="2" id="KW-1185">Reference proteome</keyword>
<dbReference type="Proteomes" id="UP001153954">
    <property type="component" value="Unassembled WGS sequence"/>
</dbReference>
<gene>
    <name evidence="1" type="ORF">EEDITHA_LOCUS8187</name>
</gene>
<comment type="caution">
    <text evidence="1">The sequence shown here is derived from an EMBL/GenBank/DDBJ whole genome shotgun (WGS) entry which is preliminary data.</text>
</comment>
<proteinExistence type="predicted"/>
<organism evidence="1 2">
    <name type="scientific">Euphydryas editha</name>
    <name type="common">Edith's checkerspot</name>
    <dbReference type="NCBI Taxonomy" id="104508"/>
    <lineage>
        <taxon>Eukaryota</taxon>
        <taxon>Metazoa</taxon>
        <taxon>Ecdysozoa</taxon>
        <taxon>Arthropoda</taxon>
        <taxon>Hexapoda</taxon>
        <taxon>Insecta</taxon>
        <taxon>Pterygota</taxon>
        <taxon>Neoptera</taxon>
        <taxon>Endopterygota</taxon>
        <taxon>Lepidoptera</taxon>
        <taxon>Glossata</taxon>
        <taxon>Ditrysia</taxon>
        <taxon>Papilionoidea</taxon>
        <taxon>Nymphalidae</taxon>
        <taxon>Nymphalinae</taxon>
        <taxon>Euphydryas</taxon>
    </lineage>
</organism>
<dbReference type="EMBL" id="CAKOGL010000011">
    <property type="protein sequence ID" value="CAH2092431.1"/>
    <property type="molecule type" value="Genomic_DNA"/>
</dbReference>